<sequence length="221" mass="23339">MRLLVVDDHTVVRDGVRRLVEALGPAEIGEADSPSTALAAFRSLRPDVTVLDINLKNGSGLEVLKRLRADDPKARIVVFSMYSDVVYATSARRGGALGYVSKSAPSDELLTAIEKALAGEPYVDAETAALIAAHPDAAPATAGELSRRELQILHMLGEGRSLSDIADGLGVAYKTVANTSTRMKEKLGLERTADLVRFALETRGGRLLGGVEGTTGAEDGN</sequence>
<reference evidence="1" key="1">
    <citation type="submission" date="2022-11" db="EMBL/GenBank/DDBJ databases">
        <title>beta-Carotene-producing bacterium, Jeongeuplla avenae sp. nov., alleviates the salt stress of Arabidopsis seedlings.</title>
        <authorList>
            <person name="Jiang L."/>
            <person name="Lee J."/>
        </authorList>
    </citation>
    <scope>NUCLEOTIDE SEQUENCE</scope>
    <source>
        <strain evidence="1">DY_R2A_6</strain>
    </source>
</reference>
<evidence type="ECO:0000313" key="1">
    <source>
        <dbReference type="EMBL" id="WAJ29290.1"/>
    </source>
</evidence>
<proteinExistence type="predicted"/>
<dbReference type="Proteomes" id="UP001163223">
    <property type="component" value="Chromosome"/>
</dbReference>
<protein>
    <submittedName>
        <fullName evidence="1">Response regulator transcription factor</fullName>
    </submittedName>
</protein>
<dbReference type="EMBL" id="CP113520">
    <property type="protein sequence ID" value="WAJ29290.1"/>
    <property type="molecule type" value="Genomic_DNA"/>
</dbReference>
<name>A0ACD4NQV1_9HYPH</name>
<accession>A0ACD4NQV1</accession>
<organism evidence="1 2">
    <name type="scientific">Antarcticirhabdus aurantiaca</name>
    <dbReference type="NCBI Taxonomy" id="2606717"/>
    <lineage>
        <taxon>Bacteria</taxon>
        <taxon>Pseudomonadati</taxon>
        <taxon>Pseudomonadota</taxon>
        <taxon>Alphaproteobacteria</taxon>
        <taxon>Hyphomicrobiales</taxon>
        <taxon>Aurantimonadaceae</taxon>
        <taxon>Antarcticirhabdus</taxon>
    </lineage>
</organism>
<keyword evidence="2" id="KW-1185">Reference proteome</keyword>
<gene>
    <name evidence="1" type="ORF">OXU80_03375</name>
</gene>
<evidence type="ECO:0000313" key="2">
    <source>
        <dbReference type="Proteomes" id="UP001163223"/>
    </source>
</evidence>